<dbReference type="EMBL" id="JAGDFL010000046">
    <property type="protein sequence ID" value="KAG7399728.1"/>
    <property type="molecule type" value="Genomic_DNA"/>
</dbReference>
<proteinExistence type="predicted"/>
<keyword evidence="2" id="KW-1185">Reference proteome</keyword>
<dbReference type="OrthoDB" id="10609488at2759"/>
<sequence>MAAAGLGVIPIVGDIMGALLNGMIDKFKESKKFEDRCNCLRDELPKLVMELEAYDDPSNLAQRAFETATALNDLVQDREIETTWWRRFKEGKRRKDFKEKLDTLKRELEQVQQMVLMRIHDDTHSTRVTVERMEPKMDVVDTKMDGLGVKMDGLSDQIARLRTLPQKEEFGNGVTVAAYPPEVIEALNIIEYGKPDERPNALRYVGSFSMKLVNEGSASSLSLLEDLIGYPGVLSAIMKQLIRKCQWLATQPNPIELSQWQRAIKDANLIPLIVRNSQDDFNALRLLYEISNTDNCKSAIVQAGGIAKLVKIYQSRRMSKEGVDGDVILVIETLANLSYDEDCREKLVENRNVWSLLHFIWRCSTINTSFKFCWAEWNWFYEGPESFDEAPNYLQDAVLNTPYPVHDAEWDESHVVPTKFVREHVLQTEQKASEALLNLIQVDENCKRCILELGAFFLSWSTALRDPNYSKRQCILELDWRPDHPRRPDSDEEYPLFDAIHGWLEMAKAVKKRQWEEKAETYWFVHILWKLLLDKEPQALVAELCYKTELSVAFTLFRVARHKQMSKDIDFNSIVEDYSPAEPEFLPHLFTDAETQLSGSICDHLAISSRNFRQFDSCLREVIRLSRDGDSAQRAKAFGVLWLCVRFLADAPIDFNLVTESCARAISDEERSADEIYGATSLLLGVLSLDPQGNHQQEFRLKLAVSGVNRLLQTDERQKYVFLANYLLRKSQPEDMQPSCIPFVLSCFMTIKSSEGVGSDTVQLQQRCLAQLAHFWPNHKQQIVEAAEASVLKAMLVQRHIDPATKQDIKQILEDAAP</sequence>
<organism evidence="1 2">
    <name type="scientific">Phytophthora boehmeriae</name>
    <dbReference type="NCBI Taxonomy" id="109152"/>
    <lineage>
        <taxon>Eukaryota</taxon>
        <taxon>Sar</taxon>
        <taxon>Stramenopiles</taxon>
        <taxon>Oomycota</taxon>
        <taxon>Peronosporomycetes</taxon>
        <taxon>Peronosporales</taxon>
        <taxon>Peronosporaceae</taxon>
        <taxon>Phytophthora</taxon>
    </lineage>
</organism>
<gene>
    <name evidence="1" type="ORF">PHYBOEH_008062</name>
</gene>
<evidence type="ECO:0000313" key="1">
    <source>
        <dbReference type="EMBL" id="KAG7399728.1"/>
    </source>
</evidence>
<protein>
    <submittedName>
        <fullName evidence="1">Uncharacterized protein</fullName>
    </submittedName>
</protein>
<reference evidence="1" key="1">
    <citation type="submission" date="2021-02" db="EMBL/GenBank/DDBJ databases">
        <authorList>
            <person name="Palmer J.M."/>
        </authorList>
    </citation>
    <scope>NUCLEOTIDE SEQUENCE</scope>
    <source>
        <strain evidence="1">SCRP23</strain>
    </source>
</reference>
<dbReference type="Proteomes" id="UP000693981">
    <property type="component" value="Unassembled WGS sequence"/>
</dbReference>
<evidence type="ECO:0000313" key="2">
    <source>
        <dbReference type="Proteomes" id="UP000693981"/>
    </source>
</evidence>
<name>A0A8T1X5U0_9STRA</name>
<dbReference type="AlphaFoldDB" id="A0A8T1X5U0"/>
<comment type="caution">
    <text evidence="1">The sequence shown here is derived from an EMBL/GenBank/DDBJ whole genome shotgun (WGS) entry which is preliminary data.</text>
</comment>
<accession>A0A8T1X5U0</accession>